<dbReference type="Proteomes" id="UP001157418">
    <property type="component" value="Unassembled WGS sequence"/>
</dbReference>
<sequence>MCLKQGEDVIATWWIWMEGIVPAGRVQTTRTVRCRKCFEYGYNQKGCKNATMEPVPMPPKKKGRSRKEQCEPTQASGDMPERQEPILKPPKKR</sequence>
<evidence type="ECO:0000313" key="2">
    <source>
        <dbReference type="EMBL" id="CAH1447874.1"/>
    </source>
</evidence>
<dbReference type="AlphaFoldDB" id="A0AAU9PCF6"/>
<organism evidence="2 3">
    <name type="scientific">Lactuca virosa</name>
    <dbReference type="NCBI Taxonomy" id="75947"/>
    <lineage>
        <taxon>Eukaryota</taxon>
        <taxon>Viridiplantae</taxon>
        <taxon>Streptophyta</taxon>
        <taxon>Embryophyta</taxon>
        <taxon>Tracheophyta</taxon>
        <taxon>Spermatophyta</taxon>
        <taxon>Magnoliopsida</taxon>
        <taxon>eudicotyledons</taxon>
        <taxon>Gunneridae</taxon>
        <taxon>Pentapetalae</taxon>
        <taxon>asterids</taxon>
        <taxon>campanulids</taxon>
        <taxon>Asterales</taxon>
        <taxon>Asteraceae</taxon>
        <taxon>Cichorioideae</taxon>
        <taxon>Cichorieae</taxon>
        <taxon>Lactucinae</taxon>
        <taxon>Lactuca</taxon>
    </lineage>
</organism>
<dbReference type="EMBL" id="CAKMRJ010005634">
    <property type="protein sequence ID" value="CAH1447874.1"/>
    <property type="molecule type" value="Genomic_DNA"/>
</dbReference>
<accession>A0AAU9PCF6</accession>
<reference evidence="2 3" key="1">
    <citation type="submission" date="2022-01" db="EMBL/GenBank/DDBJ databases">
        <authorList>
            <person name="Xiong W."/>
            <person name="Schranz E."/>
        </authorList>
    </citation>
    <scope>NUCLEOTIDE SEQUENCE [LARGE SCALE GENOMIC DNA]</scope>
</reference>
<proteinExistence type="predicted"/>
<evidence type="ECO:0000313" key="3">
    <source>
        <dbReference type="Proteomes" id="UP001157418"/>
    </source>
</evidence>
<protein>
    <submittedName>
        <fullName evidence="2">Uncharacterized protein</fullName>
    </submittedName>
</protein>
<keyword evidence="3" id="KW-1185">Reference proteome</keyword>
<comment type="caution">
    <text evidence="2">The sequence shown here is derived from an EMBL/GenBank/DDBJ whole genome shotgun (WGS) entry which is preliminary data.</text>
</comment>
<evidence type="ECO:0000256" key="1">
    <source>
        <dbReference type="SAM" id="MobiDB-lite"/>
    </source>
</evidence>
<gene>
    <name evidence="2" type="ORF">LVIROSA_LOCUS33450</name>
</gene>
<name>A0AAU9PCF6_9ASTR</name>
<feature type="region of interest" description="Disordered" evidence="1">
    <location>
        <begin position="49"/>
        <end position="93"/>
    </location>
</feature>